<dbReference type="EMBL" id="CP093344">
    <property type="protein sequence ID" value="WOG86061.1"/>
    <property type="molecule type" value="Genomic_DNA"/>
</dbReference>
<dbReference type="Pfam" id="PF03469">
    <property type="entry name" value="XH"/>
    <property type="match status" value="1"/>
</dbReference>
<sequence>MRLEQHSTDKIKLNPLFPFSKLKSVQRFFIHVLNFNILNHAFILEHVNHCYHLHNLERGPQGDGVLAGVVSAGDAGVVAANGGGAAVDSVLRPNNHGEDVEEMKKKMESLEEKLKETEEKLKEKDEDFESLQDSYQALLVKERNNNDQLEDARKKLINVLKDRRTNMRAYTGVKLMGDFNLKPIFAAAKKKYPPAEVELKAMEFSSVLEEKLRDPNWYPFKVITFGEDSKRVINDEDESLVIIKSEWGDEVYNSVVKALTELNEYNSSGRYPVPELWNFKEGKKATLGEGVDFMERLCKTNKRKRN</sequence>
<dbReference type="PANTHER" id="PTHR21596:SF23">
    <property type="entry name" value="FACTOR OF DNA METHYLATION 4"/>
    <property type="match status" value="1"/>
</dbReference>
<dbReference type="InterPro" id="IPR005379">
    <property type="entry name" value="FDM1-5/IDN2_XH"/>
</dbReference>
<organism evidence="3 4">
    <name type="scientific">Daucus carota subsp. sativus</name>
    <name type="common">Carrot</name>
    <dbReference type="NCBI Taxonomy" id="79200"/>
    <lineage>
        <taxon>Eukaryota</taxon>
        <taxon>Viridiplantae</taxon>
        <taxon>Streptophyta</taxon>
        <taxon>Embryophyta</taxon>
        <taxon>Tracheophyta</taxon>
        <taxon>Spermatophyta</taxon>
        <taxon>Magnoliopsida</taxon>
        <taxon>eudicotyledons</taxon>
        <taxon>Gunneridae</taxon>
        <taxon>Pentapetalae</taxon>
        <taxon>asterids</taxon>
        <taxon>campanulids</taxon>
        <taxon>Apiales</taxon>
        <taxon>Apiaceae</taxon>
        <taxon>Apioideae</taxon>
        <taxon>Scandiceae</taxon>
        <taxon>Daucinae</taxon>
        <taxon>Daucus</taxon>
        <taxon>Daucus sect. Daucus</taxon>
    </lineage>
</organism>
<dbReference type="GO" id="GO:0080188">
    <property type="term" value="P:gene silencing by siRNA-directed DNA methylation"/>
    <property type="evidence" value="ECO:0007669"/>
    <property type="project" value="InterPro"/>
</dbReference>
<name>A0AAF0WAW2_DAUCS</name>
<feature type="coiled-coil region" evidence="1">
    <location>
        <begin position="100"/>
        <end position="159"/>
    </location>
</feature>
<reference evidence="3" key="2">
    <citation type="submission" date="2022-03" db="EMBL/GenBank/DDBJ databases">
        <title>Draft title - Genomic analysis of global carrot germplasm unveils the trajectory of domestication and the origin of high carotenoid orange carrot.</title>
        <authorList>
            <person name="Iorizzo M."/>
            <person name="Ellison S."/>
            <person name="Senalik D."/>
            <person name="Macko-Podgorni A."/>
            <person name="Grzebelus D."/>
            <person name="Bostan H."/>
            <person name="Rolling W."/>
            <person name="Curaba J."/>
            <person name="Simon P."/>
        </authorList>
    </citation>
    <scope>NUCLEOTIDE SEQUENCE</scope>
    <source>
        <tissue evidence="3">Leaf</tissue>
    </source>
</reference>
<evidence type="ECO:0000256" key="1">
    <source>
        <dbReference type="SAM" id="Coils"/>
    </source>
</evidence>
<feature type="domain" description="Factor of DNA methylation 1-5/IDN2" evidence="2">
    <location>
        <begin position="174"/>
        <end position="304"/>
    </location>
</feature>
<keyword evidence="4" id="KW-1185">Reference proteome</keyword>
<reference evidence="3" key="1">
    <citation type="journal article" date="2016" name="Nat. Genet.">
        <title>A high-quality carrot genome assembly provides new insights into carotenoid accumulation and asterid genome evolution.</title>
        <authorList>
            <person name="Iorizzo M."/>
            <person name="Ellison S."/>
            <person name="Senalik D."/>
            <person name="Zeng P."/>
            <person name="Satapoomin P."/>
            <person name="Huang J."/>
            <person name="Bowman M."/>
            <person name="Iovene M."/>
            <person name="Sanseverino W."/>
            <person name="Cavagnaro P."/>
            <person name="Yildiz M."/>
            <person name="Macko-Podgorni A."/>
            <person name="Moranska E."/>
            <person name="Grzebelus E."/>
            <person name="Grzebelus D."/>
            <person name="Ashrafi H."/>
            <person name="Zheng Z."/>
            <person name="Cheng S."/>
            <person name="Spooner D."/>
            <person name="Van Deynze A."/>
            <person name="Simon P."/>
        </authorList>
    </citation>
    <scope>NUCLEOTIDE SEQUENCE</scope>
    <source>
        <tissue evidence="3">Leaf</tissue>
    </source>
</reference>
<keyword evidence="1" id="KW-0175">Coiled coil</keyword>
<protein>
    <recommendedName>
        <fullName evidence="2">Factor of DNA methylation 1-5/IDN2 domain-containing protein</fullName>
    </recommendedName>
</protein>
<dbReference type="AlphaFoldDB" id="A0AAF0WAW2"/>
<dbReference type="PANTHER" id="PTHR21596">
    <property type="entry name" value="RIBONUCLEASE P SUBUNIT P38"/>
    <property type="match status" value="1"/>
</dbReference>
<gene>
    <name evidence="3" type="ORF">DCAR_0205258</name>
</gene>
<dbReference type="Proteomes" id="UP000077755">
    <property type="component" value="Chromosome 2"/>
</dbReference>
<evidence type="ECO:0000313" key="3">
    <source>
        <dbReference type="EMBL" id="WOG86061.1"/>
    </source>
</evidence>
<evidence type="ECO:0000313" key="4">
    <source>
        <dbReference type="Proteomes" id="UP000077755"/>
    </source>
</evidence>
<dbReference type="InterPro" id="IPR045177">
    <property type="entry name" value="FDM1-5/IDN2"/>
</dbReference>
<accession>A0AAF0WAW2</accession>
<evidence type="ECO:0000259" key="2">
    <source>
        <dbReference type="Pfam" id="PF03469"/>
    </source>
</evidence>
<proteinExistence type="predicted"/>